<protein>
    <submittedName>
        <fullName evidence="2">MBL fold metallo-hydrolase</fullName>
    </submittedName>
</protein>
<comment type="caution">
    <text evidence="2">The sequence shown here is derived from an EMBL/GenBank/DDBJ whole genome shotgun (WGS) entry which is preliminary data.</text>
</comment>
<evidence type="ECO:0000313" key="3">
    <source>
        <dbReference type="Proteomes" id="UP001518990"/>
    </source>
</evidence>
<evidence type="ECO:0000259" key="1">
    <source>
        <dbReference type="SMART" id="SM00849"/>
    </source>
</evidence>
<organism evidence="2 3">
    <name type="scientific">Roseomonas marmotae</name>
    <dbReference type="NCBI Taxonomy" id="2768161"/>
    <lineage>
        <taxon>Bacteria</taxon>
        <taxon>Pseudomonadati</taxon>
        <taxon>Pseudomonadota</taxon>
        <taxon>Alphaproteobacteria</taxon>
        <taxon>Acetobacterales</taxon>
        <taxon>Roseomonadaceae</taxon>
        <taxon>Roseomonas</taxon>
    </lineage>
</organism>
<sequence length="275" mass="30060">MTVFLCKACGTSYPDAPSPPAHCPVCEDERQYIPAGGQAWIPREALAESHVNAWKQHEPNLLSVQTMPAFAINQRAFLLRTPAGNILWDCIALLDAATEELVRGLGGIRAIAISHPHYYTIMQDWAAAFGATIHLHAADREWVMRPDPAIDFWEGETLEVLPGVTLIRAGGHFAGGTVLHWAGTEDGAGALLPGDIVQVAPGARRVSFMWSYPNMMPLPAAEIRRVAERLAPWRYQRIYGAFKGQEVPADGPGIVARSAARYIALLESDPPQPNR</sequence>
<reference evidence="2 3" key="1">
    <citation type="submission" date="2020-09" db="EMBL/GenBank/DDBJ databases">
        <title>Roseomonas.</title>
        <authorList>
            <person name="Zhu W."/>
        </authorList>
    </citation>
    <scope>NUCLEOTIDE SEQUENCE [LARGE SCALE GENOMIC DNA]</scope>
    <source>
        <strain evidence="2 3">1311</strain>
    </source>
</reference>
<dbReference type="InterPro" id="IPR001279">
    <property type="entry name" value="Metallo-B-lactamas"/>
</dbReference>
<keyword evidence="3" id="KW-1185">Reference proteome</keyword>
<dbReference type="PANTHER" id="PTHR36839">
    <property type="entry name" value="METALLO-BETA-LACTAMASE FAMILY PROTEIN (AFU_ORTHOLOGUE AFUA_5G12770)"/>
    <property type="match status" value="1"/>
</dbReference>
<dbReference type="Gene3D" id="3.60.15.10">
    <property type="entry name" value="Ribonuclease Z/Hydroxyacylglutathione hydrolase-like"/>
    <property type="match status" value="1"/>
</dbReference>
<dbReference type="RefSeq" id="WP_207449442.1">
    <property type="nucleotide sequence ID" value="NZ_CP061091.1"/>
</dbReference>
<dbReference type="PANTHER" id="PTHR36839:SF1">
    <property type="entry name" value="METALLO-BETA-LACTAMASE FAMILY PROTEIN (AFU_ORTHOLOGUE AFUA_5G12770)"/>
    <property type="match status" value="1"/>
</dbReference>
<dbReference type="EMBL" id="JACTNF010000022">
    <property type="protein sequence ID" value="MBO1076443.1"/>
    <property type="molecule type" value="Genomic_DNA"/>
</dbReference>
<dbReference type="SUPFAM" id="SSF56281">
    <property type="entry name" value="Metallo-hydrolase/oxidoreductase"/>
    <property type="match status" value="1"/>
</dbReference>
<dbReference type="SMART" id="SM00849">
    <property type="entry name" value="Lactamase_B"/>
    <property type="match status" value="1"/>
</dbReference>
<dbReference type="InterPro" id="IPR036866">
    <property type="entry name" value="RibonucZ/Hydroxyglut_hydro"/>
</dbReference>
<proteinExistence type="predicted"/>
<evidence type="ECO:0000313" key="2">
    <source>
        <dbReference type="EMBL" id="MBO1076443.1"/>
    </source>
</evidence>
<feature type="domain" description="Metallo-beta-lactamase" evidence="1">
    <location>
        <begin position="73"/>
        <end position="242"/>
    </location>
</feature>
<name>A0ABS3KIJ9_9PROT</name>
<dbReference type="Proteomes" id="UP001518990">
    <property type="component" value="Unassembled WGS sequence"/>
</dbReference>
<gene>
    <name evidence="2" type="ORF">IAI60_17670</name>
</gene>
<accession>A0ABS3KIJ9</accession>